<sequence>MDFSPSSSPALGPMDSSPLSSPTLEPCQLDSPPSCVSFVHPFAGSTKATKRPPQHEKKSDTPPCTPIAESSRQSGLYRGTRSLEEDDYLHVDPMEDSPEPHRTLRYLDHEESLWDDALRIPFDTGVGRVDLTNKRLKSIPPTISDLSRFFNTSQTTEPNVSGGRALSRVTTEPDVSFPRTRSIQRTKSIVDSEQERDIVQIYLAGNNISILPPELFDIEKLTVLTLRGNYLTHIPHDICRLRSLRELNISQNRLTYLPSEMSTMTLSNLLVYPNPFLSEPSRSRAQSSNLCQPSTSPVAKFLGPVPPLTELCLRRLLSPVEHSDTHAHTVLLEYYGVPLPDHWDDYIPSNIRDMLASCVRGVFKARPHVTDRVARDPPLYIGVGTCVNPEHHGRLFVKHAAERFTWERKLAGVDVGGAVPLRWRGCLQSCLDFLDRGAGTRTTVNLDLLPPRMANTRTVQPNPQMDIDMDAIQVVDLAGPNFLARHDFDD</sequence>
<keyword evidence="2" id="KW-1185">Reference proteome</keyword>
<evidence type="ECO:0000313" key="1">
    <source>
        <dbReference type="EMBL" id="KAH7913049.1"/>
    </source>
</evidence>
<dbReference type="EMBL" id="MU267638">
    <property type="protein sequence ID" value="KAH7913049.1"/>
    <property type="molecule type" value="Genomic_DNA"/>
</dbReference>
<comment type="caution">
    <text evidence="1">The sequence shown here is derived from an EMBL/GenBank/DDBJ whole genome shotgun (WGS) entry which is preliminary data.</text>
</comment>
<organism evidence="1 2">
    <name type="scientific">Hygrophoropsis aurantiaca</name>
    <dbReference type="NCBI Taxonomy" id="72124"/>
    <lineage>
        <taxon>Eukaryota</taxon>
        <taxon>Fungi</taxon>
        <taxon>Dikarya</taxon>
        <taxon>Basidiomycota</taxon>
        <taxon>Agaricomycotina</taxon>
        <taxon>Agaricomycetes</taxon>
        <taxon>Agaricomycetidae</taxon>
        <taxon>Boletales</taxon>
        <taxon>Coniophorineae</taxon>
        <taxon>Hygrophoropsidaceae</taxon>
        <taxon>Hygrophoropsis</taxon>
    </lineage>
</organism>
<dbReference type="Proteomes" id="UP000790377">
    <property type="component" value="Unassembled WGS sequence"/>
</dbReference>
<name>A0ACB8AIR5_9AGAM</name>
<gene>
    <name evidence="1" type="ORF">BJ138DRAFT_1003084</name>
</gene>
<reference evidence="1" key="1">
    <citation type="journal article" date="2021" name="New Phytol.">
        <title>Evolutionary innovations through gain and loss of genes in the ectomycorrhizal Boletales.</title>
        <authorList>
            <person name="Wu G."/>
            <person name="Miyauchi S."/>
            <person name="Morin E."/>
            <person name="Kuo A."/>
            <person name="Drula E."/>
            <person name="Varga T."/>
            <person name="Kohler A."/>
            <person name="Feng B."/>
            <person name="Cao Y."/>
            <person name="Lipzen A."/>
            <person name="Daum C."/>
            <person name="Hundley H."/>
            <person name="Pangilinan J."/>
            <person name="Johnson J."/>
            <person name="Barry K."/>
            <person name="LaButti K."/>
            <person name="Ng V."/>
            <person name="Ahrendt S."/>
            <person name="Min B."/>
            <person name="Choi I.G."/>
            <person name="Park H."/>
            <person name="Plett J.M."/>
            <person name="Magnuson J."/>
            <person name="Spatafora J.W."/>
            <person name="Nagy L.G."/>
            <person name="Henrissat B."/>
            <person name="Grigoriev I.V."/>
            <person name="Yang Z.L."/>
            <person name="Xu J."/>
            <person name="Martin F.M."/>
        </authorList>
    </citation>
    <scope>NUCLEOTIDE SEQUENCE</scope>
    <source>
        <strain evidence="1">ATCC 28755</strain>
    </source>
</reference>
<evidence type="ECO:0000313" key="2">
    <source>
        <dbReference type="Proteomes" id="UP000790377"/>
    </source>
</evidence>
<protein>
    <submittedName>
        <fullName evidence="1">Uncharacterized protein</fullName>
    </submittedName>
</protein>
<accession>A0ACB8AIR5</accession>
<proteinExistence type="predicted"/>